<protein>
    <submittedName>
        <fullName evidence="2">Uncharacterized protein</fullName>
    </submittedName>
</protein>
<evidence type="ECO:0000313" key="3">
    <source>
        <dbReference type="Proteomes" id="UP000327013"/>
    </source>
</evidence>
<sequence>MGQSRHTLMVQTIAGVVQDVGAVGPTANEDALGGGLRRQRHGRREPGAQSRCRHAGHVCEAGAGAAMAGSVAKKTKLCSGRCQTADRRRAALGSCNVESVREADGADRSYPEARSALGWNEGGGLFLYVAPHVASIAGVQSLSSSHRGAIRSTRRGRVIFMAMPASPKHDQPLAWRPIWPHSVPTWAFASTLVALPSFPPLRWPCMRIAGGLTRPLAWNLISHVLR</sequence>
<proteinExistence type="predicted"/>
<evidence type="ECO:0000313" key="2">
    <source>
        <dbReference type="EMBL" id="KAB8343246.1"/>
    </source>
</evidence>
<comment type="caution">
    <text evidence="2">The sequence shown here is derived from an EMBL/GenBank/DDBJ whole genome shotgun (WGS) entry which is preliminary data.</text>
</comment>
<accession>A0A5N6KU27</accession>
<reference evidence="2 3" key="1">
    <citation type="submission" date="2019-06" db="EMBL/GenBank/DDBJ databases">
        <title>A chromosomal-level reference genome of Carpinus fangiana (Coryloideae, Betulaceae).</title>
        <authorList>
            <person name="Yang X."/>
            <person name="Wang Z."/>
            <person name="Zhang L."/>
            <person name="Hao G."/>
            <person name="Liu J."/>
            <person name="Yang Y."/>
        </authorList>
    </citation>
    <scope>NUCLEOTIDE SEQUENCE [LARGE SCALE GENOMIC DNA]</scope>
    <source>
        <strain evidence="2">Cfa_2016G</strain>
        <tissue evidence="2">Leaf</tissue>
    </source>
</reference>
<evidence type="ECO:0000256" key="1">
    <source>
        <dbReference type="SAM" id="MobiDB-lite"/>
    </source>
</evidence>
<feature type="region of interest" description="Disordered" evidence="1">
    <location>
        <begin position="28"/>
        <end position="49"/>
    </location>
</feature>
<organism evidence="2 3">
    <name type="scientific">Carpinus fangiana</name>
    <dbReference type="NCBI Taxonomy" id="176857"/>
    <lineage>
        <taxon>Eukaryota</taxon>
        <taxon>Viridiplantae</taxon>
        <taxon>Streptophyta</taxon>
        <taxon>Embryophyta</taxon>
        <taxon>Tracheophyta</taxon>
        <taxon>Spermatophyta</taxon>
        <taxon>Magnoliopsida</taxon>
        <taxon>eudicotyledons</taxon>
        <taxon>Gunneridae</taxon>
        <taxon>Pentapetalae</taxon>
        <taxon>rosids</taxon>
        <taxon>fabids</taxon>
        <taxon>Fagales</taxon>
        <taxon>Betulaceae</taxon>
        <taxon>Carpinus</taxon>
    </lineage>
</organism>
<dbReference type="Proteomes" id="UP000327013">
    <property type="component" value="Unassembled WGS sequence"/>
</dbReference>
<name>A0A5N6KU27_9ROSI</name>
<dbReference type="EMBL" id="VIBQ01000012">
    <property type="protein sequence ID" value="KAB8343246.1"/>
    <property type="molecule type" value="Genomic_DNA"/>
</dbReference>
<gene>
    <name evidence="2" type="ORF">FH972_022835</name>
</gene>
<keyword evidence="3" id="KW-1185">Reference proteome</keyword>
<dbReference type="AlphaFoldDB" id="A0A5N6KU27"/>